<evidence type="ECO:0000313" key="2">
    <source>
        <dbReference type="EnsemblPlants" id="Bra019655.1-P"/>
    </source>
</evidence>
<dbReference type="HOGENOM" id="CLU_1519974_0_0_1"/>
<dbReference type="InParanoid" id="M4DT12"/>
<name>M4DT12_BRACM</name>
<feature type="compositionally biased region" description="Basic and acidic residues" evidence="1">
    <location>
        <begin position="1"/>
        <end position="14"/>
    </location>
</feature>
<feature type="compositionally biased region" description="Basic and acidic residues" evidence="1">
    <location>
        <begin position="80"/>
        <end position="92"/>
    </location>
</feature>
<dbReference type="Gramene" id="Bra019655.1">
    <property type="protein sequence ID" value="Bra019655.1-P"/>
    <property type="gene ID" value="Bra019655"/>
</dbReference>
<accession>M4DT12</accession>
<proteinExistence type="predicted"/>
<dbReference type="Proteomes" id="UP000011750">
    <property type="component" value="Chromosome A06"/>
</dbReference>
<dbReference type="EnsemblPlants" id="Bra019655.1">
    <property type="protein sequence ID" value="Bra019655.1-P"/>
    <property type="gene ID" value="Bra019655"/>
</dbReference>
<keyword evidence="3" id="KW-1185">Reference proteome</keyword>
<dbReference type="AlphaFoldDB" id="M4DT12"/>
<sequence>MCHHLNNKERHASPEHLTVTDLDPNSEVTAGENRKRPRNSPDHAGIITPTPELTGTFNRTTETTSNNCIGSYMDSVSSIAHDEENQSKESRSHPSSGSHHHNEPLIDLGHSRGNQTNHPISDFSAISVKDDRNTIRISSPDPDVGWFRRRRRELLEARRATRRREDRRVPETIIITR</sequence>
<feature type="region of interest" description="Disordered" evidence="1">
    <location>
        <begin position="1"/>
        <end position="124"/>
    </location>
</feature>
<reference evidence="2 3" key="1">
    <citation type="journal article" date="2011" name="Nat. Genet.">
        <title>The genome of the mesopolyploid crop species Brassica rapa.</title>
        <authorList>
            <consortium name="Brassica rapa Genome Sequencing Project Consortium"/>
            <person name="Wang X."/>
            <person name="Wang H."/>
            <person name="Wang J."/>
            <person name="Sun R."/>
            <person name="Wu J."/>
            <person name="Liu S."/>
            <person name="Bai Y."/>
            <person name="Mun J.H."/>
            <person name="Bancroft I."/>
            <person name="Cheng F."/>
            <person name="Huang S."/>
            <person name="Li X."/>
            <person name="Hua W."/>
            <person name="Wang J."/>
            <person name="Wang X."/>
            <person name="Freeling M."/>
            <person name="Pires J.C."/>
            <person name="Paterson A.H."/>
            <person name="Chalhoub B."/>
            <person name="Wang B."/>
            <person name="Hayward A."/>
            <person name="Sharpe A.G."/>
            <person name="Park B.S."/>
            <person name="Weisshaar B."/>
            <person name="Liu B."/>
            <person name="Li B."/>
            <person name="Liu B."/>
            <person name="Tong C."/>
            <person name="Song C."/>
            <person name="Duran C."/>
            <person name="Peng C."/>
            <person name="Geng C."/>
            <person name="Koh C."/>
            <person name="Lin C."/>
            <person name="Edwards D."/>
            <person name="Mu D."/>
            <person name="Shen D."/>
            <person name="Soumpourou E."/>
            <person name="Li F."/>
            <person name="Fraser F."/>
            <person name="Conant G."/>
            <person name="Lassalle G."/>
            <person name="King G.J."/>
            <person name="Bonnema G."/>
            <person name="Tang H."/>
            <person name="Wang H."/>
            <person name="Belcram H."/>
            <person name="Zhou H."/>
            <person name="Hirakawa H."/>
            <person name="Abe H."/>
            <person name="Guo H."/>
            <person name="Wang H."/>
            <person name="Jin H."/>
            <person name="Parkin I.A."/>
            <person name="Batley J."/>
            <person name="Kim J.S."/>
            <person name="Just J."/>
            <person name="Li J."/>
            <person name="Xu J."/>
            <person name="Deng J."/>
            <person name="Kim J.A."/>
            <person name="Li J."/>
            <person name="Yu J."/>
            <person name="Meng J."/>
            <person name="Wang J."/>
            <person name="Min J."/>
            <person name="Poulain J."/>
            <person name="Wang J."/>
            <person name="Hatakeyama K."/>
            <person name="Wu K."/>
            <person name="Wang L."/>
            <person name="Fang L."/>
            <person name="Trick M."/>
            <person name="Links M.G."/>
            <person name="Zhao M."/>
            <person name="Jin M."/>
            <person name="Ramchiary N."/>
            <person name="Drou N."/>
            <person name="Berkman P.J."/>
            <person name="Cai Q."/>
            <person name="Huang Q."/>
            <person name="Li R."/>
            <person name="Tabata S."/>
            <person name="Cheng S."/>
            <person name="Zhang S."/>
            <person name="Zhang S."/>
            <person name="Huang S."/>
            <person name="Sato S."/>
            <person name="Sun S."/>
            <person name="Kwon S.J."/>
            <person name="Choi S.R."/>
            <person name="Lee T.H."/>
            <person name="Fan W."/>
            <person name="Zhao X."/>
            <person name="Tan X."/>
            <person name="Xu X."/>
            <person name="Wang Y."/>
            <person name="Qiu Y."/>
            <person name="Yin Y."/>
            <person name="Li Y."/>
            <person name="Du Y."/>
            <person name="Liao Y."/>
            <person name="Lim Y."/>
            <person name="Narusaka Y."/>
            <person name="Wang Y."/>
            <person name="Wang Z."/>
            <person name="Li Z."/>
            <person name="Wang Z."/>
            <person name="Xiong Z."/>
            <person name="Zhang Z."/>
        </authorList>
    </citation>
    <scope>NUCLEOTIDE SEQUENCE [LARGE SCALE GENOMIC DNA]</scope>
    <source>
        <strain evidence="2 3">cv. Chiifu-401-42</strain>
    </source>
</reference>
<reference evidence="2 3" key="2">
    <citation type="journal article" date="2018" name="Hortic Res">
        <title>Improved Brassica rapa reference genome by single-molecule sequencing and chromosome conformation capture technologies.</title>
        <authorList>
            <person name="Zhang L."/>
            <person name="Cai X."/>
            <person name="Wu J."/>
            <person name="Liu M."/>
            <person name="Grob S."/>
            <person name="Cheng F."/>
            <person name="Liang J."/>
            <person name="Cai C."/>
            <person name="Liu Z."/>
            <person name="Liu B."/>
            <person name="Wang F."/>
            <person name="Li S."/>
            <person name="Liu F."/>
            <person name="Li X."/>
            <person name="Cheng L."/>
            <person name="Yang W."/>
            <person name="Li M.H."/>
            <person name="Grossniklaus U."/>
            <person name="Zheng H."/>
            <person name="Wang X."/>
        </authorList>
    </citation>
    <scope>NUCLEOTIDE SEQUENCE [LARGE SCALE GENOMIC DNA]</scope>
    <source>
        <strain evidence="2 3">cv. Chiifu-401-42</strain>
    </source>
</reference>
<protein>
    <submittedName>
        <fullName evidence="2">Uncharacterized protein</fullName>
    </submittedName>
</protein>
<evidence type="ECO:0000313" key="3">
    <source>
        <dbReference type="Proteomes" id="UP000011750"/>
    </source>
</evidence>
<evidence type="ECO:0000256" key="1">
    <source>
        <dbReference type="SAM" id="MobiDB-lite"/>
    </source>
</evidence>
<organism evidence="2 3">
    <name type="scientific">Brassica campestris</name>
    <name type="common">Field mustard</name>
    <dbReference type="NCBI Taxonomy" id="3711"/>
    <lineage>
        <taxon>Eukaryota</taxon>
        <taxon>Viridiplantae</taxon>
        <taxon>Streptophyta</taxon>
        <taxon>Embryophyta</taxon>
        <taxon>Tracheophyta</taxon>
        <taxon>Spermatophyta</taxon>
        <taxon>Magnoliopsida</taxon>
        <taxon>eudicotyledons</taxon>
        <taxon>Gunneridae</taxon>
        <taxon>Pentapetalae</taxon>
        <taxon>rosids</taxon>
        <taxon>malvids</taxon>
        <taxon>Brassicales</taxon>
        <taxon>Brassicaceae</taxon>
        <taxon>Brassiceae</taxon>
        <taxon>Brassica</taxon>
    </lineage>
</organism>
<reference evidence="2" key="3">
    <citation type="submission" date="2023-03" db="UniProtKB">
        <authorList>
            <consortium name="EnsemblPlants"/>
        </authorList>
    </citation>
    <scope>IDENTIFICATION</scope>
    <source>
        <strain evidence="2">cv. Chiifu-401-42</strain>
    </source>
</reference>
<feature type="compositionally biased region" description="Polar residues" evidence="1">
    <location>
        <begin position="51"/>
        <end position="78"/>
    </location>
</feature>